<evidence type="ECO:0000256" key="4">
    <source>
        <dbReference type="ARBA" id="ARBA00022771"/>
    </source>
</evidence>
<feature type="binding site" evidence="9">
    <location>
        <position position="57"/>
    </location>
    <ligand>
        <name>Zn(2+)</name>
        <dbReference type="ChEBI" id="CHEBI:29105"/>
    </ligand>
</feature>
<name>A0A1Y1M696_PHOPY</name>
<dbReference type="SUPFAM" id="SSF57716">
    <property type="entry name" value="Glucocorticoid receptor-like (DNA-binding domain)"/>
    <property type="match status" value="1"/>
</dbReference>
<feature type="domain" description="C2H2-type" evidence="10">
    <location>
        <begin position="308"/>
        <end position="332"/>
    </location>
</feature>
<dbReference type="EMBL" id="VVIM01000005">
    <property type="protein sequence ID" value="KAB0799506.1"/>
    <property type="molecule type" value="Genomic_DNA"/>
</dbReference>
<organism evidence="12">
    <name type="scientific">Photinus pyralis</name>
    <name type="common">Common eastern firefly</name>
    <name type="synonym">Lampyris pyralis</name>
    <dbReference type="NCBI Taxonomy" id="7054"/>
    <lineage>
        <taxon>Eukaryota</taxon>
        <taxon>Metazoa</taxon>
        <taxon>Ecdysozoa</taxon>
        <taxon>Arthropoda</taxon>
        <taxon>Hexapoda</taxon>
        <taxon>Insecta</taxon>
        <taxon>Pterygota</taxon>
        <taxon>Neoptera</taxon>
        <taxon>Endopterygota</taxon>
        <taxon>Coleoptera</taxon>
        <taxon>Polyphaga</taxon>
        <taxon>Elateriformia</taxon>
        <taxon>Elateroidea</taxon>
        <taxon>Lampyridae</taxon>
        <taxon>Lampyrinae</taxon>
        <taxon>Photinus</taxon>
    </lineage>
</organism>
<sequence length="339" mass="39241">MEDYLSALSYFCRTCMRIPKNLIPLSDDPQLTHKIETISSVTIDENDQLPKKICEECLRNINLFYNFRKVIINNDSDLKSRLAAVLLMPETMPTPSSDDVIEETVQIVSPMIVSRKPRGKKKPRQVRDLNFKNIITYKKKSYECKPCGFVCSEISKWQNHKRTNHYARGICNICGKSLRTDNLNKHIKSHMEDPITCKDCGKVFKNSESLRSHALIHNGPALLCTLCGKSYKYRGEYNRHMKRHSLNGKKTVKCPMCDKLFHDRKHIKRHIQVHTGERPHICGYCRKGFSSSYALKTHIRQHTNEKPYICEHCPMAFPQKVSLMTHMKSKHTECDGQAS</sequence>
<evidence type="ECO:0000256" key="3">
    <source>
        <dbReference type="ARBA" id="ARBA00022737"/>
    </source>
</evidence>
<feature type="domain" description="C2H2-type" evidence="10">
    <location>
        <begin position="252"/>
        <end position="279"/>
    </location>
</feature>
<dbReference type="SMART" id="SM00868">
    <property type="entry name" value="zf-AD"/>
    <property type="match status" value="1"/>
</dbReference>
<feature type="domain" description="C2H2-type" evidence="10">
    <location>
        <begin position="222"/>
        <end position="245"/>
    </location>
</feature>
<dbReference type="FunFam" id="3.30.160.60:FF:001049">
    <property type="entry name" value="zinc finger protein 319"/>
    <property type="match status" value="1"/>
</dbReference>
<dbReference type="PROSITE" id="PS00028">
    <property type="entry name" value="ZINC_FINGER_C2H2_1"/>
    <property type="match status" value="6"/>
</dbReference>
<evidence type="ECO:0000259" key="11">
    <source>
        <dbReference type="PROSITE" id="PS51915"/>
    </source>
</evidence>
<dbReference type="InterPro" id="IPR036236">
    <property type="entry name" value="Znf_C2H2_sf"/>
</dbReference>
<keyword evidence="5 9" id="KW-0862">Zinc</keyword>
<dbReference type="EMBL" id="GEZM01039729">
    <property type="protein sequence ID" value="JAV81255.1"/>
    <property type="molecule type" value="Transcribed_RNA"/>
</dbReference>
<comment type="subcellular location">
    <subcellularLocation>
        <location evidence="1">Nucleus</location>
    </subcellularLocation>
</comment>
<evidence type="ECO:0000256" key="1">
    <source>
        <dbReference type="ARBA" id="ARBA00004123"/>
    </source>
</evidence>
<feature type="binding site" evidence="9">
    <location>
        <position position="15"/>
    </location>
    <ligand>
        <name>Zn(2+)</name>
        <dbReference type="ChEBI" id="CHEBI:29105"/>
    </ligand>
</feature>
<keyword evidence="4 8" id="KW-0863">Zinc-finger</keyword>
<proteinExistence type="predicted"/>
<evidence type="ECO:0000313" key="13">
    <source>
        <dbReference type="EMBL" id="KAB0799506.1"/>
    </source>
</evidence>
<reference evidence="13 14" key="2">
    <citation type="journal article" date="2018" name="Elife">
        <title>Firefly genomes illuminate parallel origins of bioluminescence in beetles.</title>
        <authorList>
            <person name="Fallon T.R."/>
            <person name="Lower S.E."/>
            <person name="Chang C.H."/>
            <person name="Bessho-Uehara M."/>
            <person name="Martin G.J."/>
            <person name="Bewick A.J."/>
            <person name="Behringer M."/>
            <person name="Debat H.J."/>
            <person name="Wong I."/>
            <person name="Day J.C."/>
            <person name="Suvorov A."/>
            <person name="Silva C.J."/>
            <person name="Stanger-Hall K.F."/>
            <person name="Hall D.W."/>
            <person name="Schmitz R.J."/>
            <person name="Nelson D.R."/>
            <person name="Lewis S.M."/>
            <person name="Shigenobu S."/>
            <person name="Bybee S.M."/>
            <person name="Larracuente A.M."/>
            <person name="Oba Y."/>
            <person name="Weng J.K."/>
        </authorList>
    </citation>
    <scope>NUCLEOTIDE SEQUENCE [LARGE SCALE GENOMIC DNA]</scope>
    <source>
        <strain evidence="13">1611_PpyrPB1</strain>
        <tissue evidence="13">Whole body</tissue>
    </source>
</reference>
<dbReference type="Gene3D" id="3.40.1800.20">
    <property type="match status" value="1"/>
</dbReference>
<dbReference type="InterPro" id="IPR050589">
    <property type="entry name" value="Ikaros_C2H2-ZF"/>
</dbReference>
<dbReference type="SUPFAM" id="SSF57667">
    <property type="entry name" value="beta-beta-alpha zinc fingers"/>
    <property type="match status" value="4"/>
</dbReference>
<evidence type="ECO:0008006" key="15">
    <source>
        <dbReference type="Google" id="ProtNLM"/>
    </source>
</evidence>
<evidence type="ECO:0000256" key="5">
    <source>
        <dbReference type="ARBA" id="ARBA00022833"/>
    </source>
</evidence>
<feature type="binding site" evidence="9">
    <location>
        <position position="54"/>
    </location>
    <ligand>
        <name>Zn(2+)</name>
        <dbReference type="ChEBI" id="CHEBI:29105"/>
    </ligand>
</feature>
<evidence type="ECO:0000259" key="10">
    <source>
        <dbReference type="PROSITE" id="PS50157"/>
    </source>
</evidence>
<dbReference type="PANTHER" id="PTHR24404">
    <property type="entry name" value="ZINC FINGER PROTEIN"/>
    <property type="match status" value="1"/>
</dbReference>
<dbReference type="PANTHER" id="PTHR24404:SF114">
    <property type="entry name" value="KLUMPFUSS, ISOFORM B-RELATED"/>
    <property type="match status" value="1"/>
</dbReference>
<dbReference type="Pfam" id="PF07776">
    <property type="entry name" value="zf-AD"/>
    <property type="match status" value="1"/>
</dbReference>
<dbReference type="SMART" id="SM00355">
    <property type="entry name" value="ZnF_C2H2"/>
    <property type="match status" value="7"/>
</dbReference>
<accession>A0A1Y1M696</accession>
<dbReference type="Pfam" id="PF00096">
    <property type="entry name" value="zf-C2H2"/>
    <property type="match status" value="5"/>
</dbReference>
<dbReference type="EMBL" id="GEZM01039730">
    <property type="protein sequence ID" value="JAV81254.1"/>
    <property type="molecule type" value="Transcribed_RNA"/>
</dbReference>
<dbReference type="Pfam" id="PF13894">
    <property type="entry name" value="zf-C2H2_4"/>
    <property type="match status" value="1"/>
</dbReference>
<evidence type="ECO:0000256" key="6">
    <source>
        <dbReference type="ARBA" id="ARBA00023125"/>
    </source>
</evidence>
<dbReference type="PROSITE" id="PS50157">
    <property type="entry name" value="ZINC_FINGER_C2H2_2"/>
    <property type="match status" value="5"/>
</dbReference>
<reference evidence="12" key="1">
    <citation type="journal article" date="2016" name="Sci. Rep.">
        <title>Molecular characterization of firefly nuptial gifts: a multi-omics approach sheds light on postcopulatory sexual selection.</title>
        <authorList>
            <person name="Al-Wathiqui N."/>
            <person name="Fallon T.R."/>
            <person name="South A."/>
            <person name="Weng J.K."/>
            <person name="Lewis S.M."/>
        </authorList>
    </citation>
    <scope>NUCLEOTIDE SEQUENCE</scope>
</reference>
<feature type="binding site" evidence="9">
    <location>
        <position position="12"/>
    </location>
    <ligand>
        <name>Zn(2+)</name>
        <dbReference type="ChEBI" id="CHEBI:29105"/>
    </ligand>
</feature>
<dbReference type="GO" id="GO:0000978">
    <property type="term" value="F:RNA polymerase II cis-regulatory region sequence-specific DNA binding"/>
    <property type="evidence" value="ECO:0007669"/>
    <property type="project" value="TreeGrafter"/>
</dbReference>
<evidence type="ECO:0000256" key="7">
    <source>
        <dbReference type="ARBA" id="ARBA00023242"/>
    </source>
</evidence>
<dbReference type="InterPro" id="IPR012934">
    <property type="entry name" value="Znf_AD"/>
</dbReference>
<dbReference type="InParanoid" id="A0A1Y1M696"/>
<dbReference type="Gene3D" id="3.30.160.60">
    <property type="entry name" value="Classic Zinc Finger"/>
    <property type="match status" value="5"/>
</dbReference>
<dbReference type="GO" id="GO:0003700">
    <property type="term" value="F:DNA-binding transcription factor activity"/>
    <property type="evidence" value="ECO:0007669"/>
    <property type="project" value="TreeGrafter"/>
</dbReference>
<reference evidence="13" key="3">
    <citation type="submission" date="2019-08" db="EMBL/GenBank/DDBJ databases">
        <authorList>
            <consortium name="Photinus pyralis genome working group"/>
            <person name="Fallon T.R."/>
            <person name="Sander Lower S.E."/>
            <person name="Weng J.-K."/>
        </authorList>
    </citation>
    <scope>NUCLEOTIDE SEQUENCE</scope>
    <source>
        <strain evidence="13">1611_PpyrPB1</strain>
        <tissue evidence="13">Whole body</tissue>
    </source>
</reference>
<feature type="domain" description="C2H2-type" evidence="10">
    <location>
        <begin position="195"/>
        <end position="222"/>
    </location>
</feature>
<protein>
    <recommendedName>
        <fullName evidence="15">Protein krueppel</fullName>
    </recommendedName>
</protein>
<evidence type="ECO:0000256" key="2">
    <source>
        <dbReference type="ARBA" id="ARBA00022723"/>
    </source>
</evidence>
<keyword evidence="14" id="KW-1185">Reference proteome</keyword>
<feature type="domain" description="C2H2-type" evidence="10">
    <location>
        <begin position="280"/>
        <end position="307"/>
    </location>
</feature>
<feature type="domain" description="ZAD" evidence="11">
    <location>
        <begin position="10"/>
        <end position="81"/>
    </location>
</feature>
<dbReference type="AlphaFoldDB" id="A0A1Y1M696"/>
<dbReference type="OrthoDB" id="6077919at2759"/>
<dbReference type="GO" id="GO:0008270">
    <property type="term" value="F:zinc ion binding"/>
    <property type="evidence" value="ECO:0007669"/>
    <property type="project" value="UniProtKB-UniRule"/>
</dbReference>
<gene>
    <name evidence="13" type="ORF">PPYR_07386</name>
</gene>
<keyword evidence="6" id="KW-0238">DNA-binding</keyword>
<evidence type="ECO:0000313" key="12">
    <source>
        <dbReference type="EMBL" id="JAV81254.1"/>
    </source>
</evidence>
<dbReference type="InterPro" id="IPR013087">
    <property type="entry name" value="Znf_C2H2_type"/>
</dbReference>
<dbReference type="PROSITE" id="PS51915">
    <property type="entry name" value="ZAD"/>
    <property type="match status" value="1"/>
</dbReference>
<dbReference type="GO" id="GO:0006357">
    <property type="term" value="P:regulation of transcription by RNA polymerase II"/>
    <property type="evidence" value="ECO:0007669"/>
    <property type="project" value="TreeGrafter"/>
</dbReference>
<dbReference type="FunFam" id="3.30.160.60:FF:000446">
    <property type="entry name" value="Zinc finger protein"/>
    <property type="match status" value="1"/>
</dbReference>
<evidence type="ECO:0000256" key="8">
    <source>
        <dbReference type="PROSITE-ProRule" id="PRU00042"/>
    </source>
</evidence>
<keyword evidence="3" id="KW-0677">Repeat</keyword>
<evidence type="ECO:0000313" key="14">
    <source>
        <dbReference type="Proteomes" id="UP000327044"/>
    </source>
</evidence>
<dbReference type="GO" id="GO:0005634">
    <property type="term" value="C:nucleus"/>
    <property type="evidence" value="ECO:0007669"/>
    <property type="project" value="UniProtKB-SubCell"/>
</dbReference>
<dbReference type="Proteomes" id="UP000327044">
    <property type="component" value="Unassembled WGS sequence"/>
</dbReference>
<evidence type="ECO:0000256" key="9">
    <source>
        <dbReference type="PROSITE-ProRule" id="PRU01263"/>
    </source>
</evidence>
<keyword evidence="7" id="KW-0539">Nucleus</keyword>
<keyword evidence="2 9" id="KW-0479">Metal-binding</keyword>